<sequence length="82" mass="9300">MPSVPETDTTDHTLDEFKASRIVQEAKRREEQSAIDTLEDGFKTALELARDAGEMLRNVPYVKAVAAMALQIFKIYDEIKEN</sequence>
<dbReference type="OrthoDB" id="431454at2759"/>
<keyword evidence="3" id="KW-1185">Reference proteome</keyword>
<dbReference type="AlphaFoldDB" id="A0A0D0C1G7"/>
<feature type="compositionally biased region" description="Basic and acidic residues" evidence="1">
    <location>
        <begin position="9"/>
        <end position="22"/>
    </location>
</feature>
<dbReference type="Proteomes" id="UP000053593">
    <property type="component" value="Unassembled WGS sequence"/>
</dbReference>
<feature type="region of interest" description="Disordered" evidence="1">
    <location>
        <begin position="1"/>
        <end position="22"/>
    </location>
</feature>
<dbReference type="EMBL" id="KN834800">
    <property type="protein sequence ID" value="KIK56189.1"/>
    <property type="molecule type" value="Genomic_DNA"/>
</dbReference>
<evidence type="ECO:0000313" key="2">
    <source>
        <dbReference type="EMBL" id="KIK56189.1"/>
    </source>
</evidence>
<evidence type="ECO:0000256" key="1">
    <source>
        <dbReference type="SAM" id="MobiDB-lite"/>
    </source>
</evidence>
<accession>A0A0D0C1G7</accession>
<protein>
    <submittedName>
        <fullName evidence="2">Uncharacterized protein</fullName>
    </submittedName>
</protein>
<name>A0A0D0C1G7_9AGAR</name>
<organism evidence="2 3">
    <name type="scientific">Collybiopsis luxurians FD-317 M1</name>
    <dbReference type="NCBI Taxonomy" id="944289"/>
    <lineage>
        <taxon>Eukaryota</taxon>
        <taxon>Fungi</taxon>
        <taxon>Dikarya</taxon>
        <taxon>Basidiomycota</taxon>
        <taxon>Agaricomycotina</taxon>
        <taxon>Agaricomycetes</taxon>
        <taxon>Agaricomycetidae</taxon>
        <taxon>Agaricales</taxon>
        <taxon>Marasmiineae</taxon>
        <taxon>Omphalotaceae</taxon>
        <taxon>Collybiopsis</taxon>
        <taxon>Collybiopsis luxurians</taxon>
    </lineage>
</organism>
<evidence type="ECO:0000313" key="3">
    <source>
        <dbReference type="Proteomes" id="UP000053593"/>
    </source>
</evidence>
<gene>
    <name evidence="2" type="ORF">GYMLUDRAFT_248157</name>
</gene>
<reference evidence="2 3" key="1">
    <citation type="submission" date="2014-04" db="EMBL/GenBank/DDBJ databases">
        <title>Evolutionary Origins and Diversification of the Mycorrhizal Mutualists.</title>
        <authorList>
            <consortium name="DOE Joint Genome Institute"/>
            <consortium name="Mycorrhizal Genomics Consortium"/>
            <person name="Kohler A."/>
            <person name="Kuo A."/>
            <person name="Nagy L.G."/>
            <person name="Floudas D."/>
            <person name="Copeland A."/>
            <person name="Barry K.W."/>
            <person name="Cichocki N."/>
            <person name="Veneault-Fourrey C."/>
            <person name="LaButti K."/>
            <person name="Lindquist E.A."/>
            <person name="Lipzen A."/>
            <person name="Lundell T."/>
            <person name="Morin E."/>
            <person name="Murat C."/>
            <person name="Riley R."/>
            <person name="Ohm R."/>
            <person name="Sun H."/>
            <person name="Tunlid A."/>
            <person name="Henrissat B."/>
            <person name="Grigoriev I.V."/>
            <person name="Hibbett D.S."/>
            <person name="Martin F."/>
        </authorList>
    </citation>
    <scope>NUCLEOTIDE SEQUENCE [LARGE SCALE GENOMIC DNA]</scope>
    <source>
        <strain evidence="2 3">FD-317 M1</strain>
    </source>
</reference>
<dbReference type="HOGENOM" id="CLU_2558513_0_0_1"/>
<proteinExistence type="predicted"/>